<reference evidence="2 3" key="1">
    <citation type="journal article" date="2012" name="J. Bacteriol.">
        <title>Genome Sequence of Radiation-Resistant Modestobacter marinus Strain BC501, a Representative Actinobacterium That Thrives on Calcareous Stone Surfaces.</title>
        <authorList>
            <person name="Normand P."/>
            <person name="Gury J."/>
            <person name="Pujic P."/>
            <person name="Chouaia B."/>
            <person name="Crotti E."/>
            <person name="Brusetti L."/>
            <person name="Daffonchio D."/>
            <person name="Vacherie B."/>
            <person name="Barbe V."/>
            <person name="Medigue C."/>
            <person name="Calteau A."/>
            <person name="Ghodhbane-Gtari F."/>
            <person name="Essoussi I."/>
            <person name="Nouioui I."/>
            <person name="Abbassi-Ghozzi I."/>
            <person name="Gtari M."/>
        </authorList>
    </citation>
    <scope>NUCLEOTIDE SEQUENCE [LARGE SCALE GENOMIC DNA]</scope>
    <source>
        <strain evidence="3">BC 501</strain>
    </source>
</reference>
<feature type="region of interest" description="Disordered" evidence="1">
    <location>
        <begin position="155"/>
        <end position="188"/>
    </location>
</feature>
<evidence type="ECO:0000256" key="1">
    <source>
        <dbReference type="SAM" id="MobiDB-lite"/>
    </source>
</evidence>
<dbReference type="eggNOG" id="COG5340">
    <property type="taxonomic scope" value="Bacteria"/>
</dbReference>
<protein>
    <recommendedName>
        <fullName evidence="4">DUF559 domain-containing protein</fullName>
    </recommendedName>
</protein>
<dbReference type="OMA" id="FLFEECA"/>
<dbReference type="Proteomes" id="UP000006461">
    <property type="component" value="Chromosome"/>
</dbReference>
<dbReference type="KEGG" id="mmar:MODMU_0859"/>
<dbReference type="STRING" id="477641.MODMU_0859"/>
<evidence type="ECO:0008006" key="4">
    <source>
        <dbReference type="Google" id="ProtNLM"/>
    </source>
</evidence>
<dbReference type="OrthoDB" id="5517693at2"/>
<dbReference type="PATRIC" id="fig|477641.3.peg.803"/>
<name>I4ESE6_MODI5</name>
<keyword evidence="3" id="KW-1185">Reference proteome</keyword>
<organism evidence="2 3">
    <name type="scientific">Modestobacter italicus (strain DSM 44449 / CECT 9708 / BC 501)</name>
    <dbReference type="NCBI Taxonomy" id="2732864"/>
    <lineage>
        <taxon>Bacteria</taxon>
        <taxon>Bacillati</taxon>
        <taxon>Actinomycetota</taxon>
        <taxon>Actinomycetes</taxon>
        <taxon>Geodermatophilales</taxon>
        <taxon>Geodermatophilaceae</taxon>
        <taxon>Modestobacter</taxon>
    </lineage>
</organism>
<dbReference type="HOGENOM" id="CLU_1494649_0_0_11"/>
<proteinExistence type="predicted"/>
<sequence>MVAMDAALHDELLTHDNLREAVLRQTHWNGIAAAARAAGLANGRAESPLETLGRLRILGSGLPLPELQMDLHGPRGFVGRVDAWYEDAAVAVEFDGRVKYEDPFGGRTAAQVLWDEKRREDAIRDLDVRVLRVVPADLRGPWPDRLRELLQTRPTGPRTVRAVSGAVQPRRAGDRPGSTLLLPAHEMK</sequence>
<gene>
    <name evidence="2" type="ordered locus">MODMU_0859</name>
</gene>
<evidence type="ECO:0000313" key="2">
    <source>
        <dbReference type="EMBL" id="CCH86309.1"/>
    </source>
</evidence>
<dbReference type="EMBL" id="FO203431">
    <property type="protein sequence ID" value="CCH86309.1"/>
    <property type="molecule type" value="Genomic_DNA"/>
</dbReference>
<evidence type="ECO:0000313" key="3">
    <source>
        <dbReference type="Proteomes" id="UP000006461"/>
    </source>
</evidence>
<dbReference type="AlphaFoldDB" id="I4ESE6"/>
<accession>I4ESE6</accession>